<comment type="caution">
    <text evidence="1">The sequence shown here is derived from an EMBL/GenBank/DDBJ whole genome shotgun (WGS) entry which is preliminary data.</text>
</comment>
<accession>A0A397JGU0</accession>
<proteinExistence type="predicted"/>
<dbReference type="Proteomes" id="UP000266861">
    <property type="component" value="Unassembled WGS sequence"/>
</dbReference>
<evidence type="ECO:0000313" key="1">
    <source>
        <dbReference type="EMBL" id="RHZ86807.1"/>
    </source>
</evidence>
<organism evidence="1 2">
    <name type="scientific">Diversispora epigaea</name>
    <dbReference type="NCBI Taxonomy" id="1348612"/>
    <lineage>
        <taxon>Eukaryota</taxon>
        <taxon>Fungi</taxon>
        <taxon>Fungi incertae sedis</taxon>
        <taxon>Mucoromycota</taxon>
        <taxon>Glomeromycotina</taxon>
        <taxon>Glomeromycetes</taxon>
        <taxon>Diversisporales</taxon>
        <taxon>Diversisporaceae</taxon>
        <taxon>Diversispora</taxon>
    </lineage>
</organism>
<name>A0A397JGU0_9GLOM</name>
<dbReference type="OrthoDB" id="2335006at2759"/>
<evidence type="ECO:0000313" key="2">
    <source>
        <dbReference type="Proteomes" id="UP000266861"/>
    </source>
</evidence>
<gene>
    <name evidence="1" type="ORF">Glove_44g23</name>
</gene>
<keyword evidence="2" id="KW-1185">Reference proteome</keyword>
<protein>
    <submittedName>
        <fullName evidence="1">Uncharacterized protein</fullName>
    </submittedName>
</protein>
<sequence>MEMSLINTIVSEEDVIYEEDFNEESSNTSSENEEEVYITKNTSVETILHSLTPIEYLPTSINGVAIIFHVEGWQNADAAFTNIQYSMGKPCGQHNTSCSYLGNVAVTKKDRTLEFNSDLRLKISEELSTDNVKNNTFVIYLAAIKTECRYKNNGIQCDGKAVLKCFRRHNEITSPTYFIGCSKWRSNEKYHRFISIQENTDLNLLRQLLDGLWEEETDEPINNYFTVLHNSSKKIYYSHPHCERNIVKQGSIIQKTCNVKYSKLIPLDIKKCPYMILVSRGIHSHSPPPPNRVPITIRDHLQELIH</sequence>
<dbReference type="AlphaFoldDB" id="A0A397JGU0"/>
<reference evidence="1 2" key="1">
    <citation type="submission" date="2018-08" db="EMBL/GenBank/DDBJ databases">
        <title>Genome and evolution of the arbuscular mycorrhizal fungus Diversispora epigaea (formerly Glomus versiforme) and its bacterial endosymbionts.</title>
        <authorList>
            <person name="Sun X."/>
            <person name="Fei Z."/>
            <person name="Harrison M."/>
        </authorList>
    </citation>
    <scope>NUCLEOTIDE SEQUENCE [LARGE SCALE GENOMIC DNA]</scope>
    <source>
        <strain evidence="1 2">IT104</strain>
    </source>
</reference>
<dbReference type="EMBL" id="PQFF01000042">
    <property type="protein sequence ID" value="RHZ86807.1"/>
    <property type="molecule type" value="Genomic_DNA"/>
</dbReference>